<dbReference type="SUPFAM" id="SSF51306">
    <property type="entry name" value="LexA/Signal peptidase"/>
    <property type="match status" value="1"/>
</dbReference>
<dbReference type="Gene3D" id="2.10.109.10">
    <property type="entry name" value="Umud Fragment, subunit A"/>
    <property type="match status" value="2"/>
</dbReference>
<dbReference type="Proteomes" id="UP000480178">
    <property type="component" value="Chromosome"/>
</dbReference>
<comment type="similarity">
    <text evidence="2 7">Belongs to the peptidase S26 family.</text>
</comment>
<evidence type="ECO:0000256" key="7">
    <source>
        <dbReference type="RuleBase" id="RU362042"/>
    </source>
</evidence>
<dbReference type="PRINTS" id="PR00727">
    <property type="entry name" value="LEADERPTASE"/>
</dbReference>
<sequence>MNVLSTKKEAPSKPVRKPKSKTREWVDAIVFAVVAATLIRWLILEAFTIPTPSMEKSLLVGDFLFVSKIHYGARTPKTPLQVPLTHQKIWGTDIPSYLDWIQLPQYRLPGISSVKNNDVVVFNYPPREPGQTKDYPTDLKTNYIKRCIGIPGDKVEVRDLQVYVNDKPAENPPKMQYRYYMVTENTVNERTFRKFDISEYQSVQGGYIVLTTPETAQSLKSQSFVKELILTKRNPNEGDARVFPNSSKFDWNEDFFGPLTVPKEGMTIKMDANNVILYEEIISKYEGNDKVSIRDEKLYINDKVADTYTFKQDYYFMMGDNRHNSLDSRFWGFVPADHIVGKAFIIWLSVDQEGSMLEKIRWNRLFKLIH</sequence>
<feature type="active site" evidence="6">
    <location>
        <position position="53"/>
    </location>
</feature>
<reference evidence="9 10" key="1">
    <citation type="submission" date="2020-01" db="EMBL/GenBank/DDBJ databases">
        <authorList>
            <person name="Kim M.K."/>
        </authorList>
    </citation>
    <scope>NUCLEOTIDE SEQUENCE [LARGE SCALE GENOMIC DNA]</scope>
    <source>
        <strain evidence="9 10">172606-1</strain>
    </source>
</reference>
<dbReference type="InterPro" id="IPR019533">
    <property type="entry name" value="Peptidase_S26"/>
</dbReference>
<comment type="catalytic activity">
    <reaction evidence="1 7">
        <text>Cleavage of hydrophobic, N-terminal signal or leader sequences from secreted and periplasmic proteins.</text>
        <dbReference type="EC" id="3.4.21.89"/>
    </reaction>
</comment>
<accession>A0A6C0GCB5</accession>
<feature type="domain" description="Peptidase S26" evidence="8">
    <location>
        <begin position="23"/>
        <end position="223"/>
    </location>
</feature>
<dbReference type="KEGG" id="rhoz:GXP67_02445"/>
<comment type="subcellular location">
    <subcellularLocation>
        <location evidence="7">Membrane</location>
        <topology evidence="7">Single-pass type II membrane protein</topology>
    </subcellularLocation>
</comment>
<dbReference type="InterPro" id="IPR000223">
    <property type="entry name" value="Pept_S26A_signal_pept_1"/>
</dbReference>
<dbReference type="GO" id="GO:0004252">
    <property type="term" value="F:serine-type endopeptidase activity"/>
    <property type="evidence" value="ECO:0007669"/>
    <property type="project" value="InterPro"/>
</dbReference>
<evidence type="ECO:0000313" key="9">
    <source>
        <dbReference type="EMBL" id="QHT65601.1"/>
    </source>
</evidence>
<dbReference type="NCBIfam" id="TIGR02227">
    <property type="entry name" value="sigpep_I_bact"/>
    <property type="match status" value="2"/>
</dbReference>
<evidence type="ECO:0000256" key="5">
    <source>
        <dbReference type="ARBA" id="ARBA00022801"/>
    </source>
</evidence>
<dbReference type="PANTHER" id="PTHR43390">
    <property type="entry name" value="SIGNAL PEPTIDASE I"/>
    <property type="match status" value="1"/>
</dbReference>
<name>A0A6C0GCB5_9BACT</name>
<keyword evidence="7" id="KW-0645">Protease</keyword>
<dbReference type="InterPro" id="IPR019758">
    <property type="entry name" value="Pept_S26A_signal_pept_1_CS"/>
</dbReference>
<dbReference type="GO" id="GO:0009003">
    <property type="term" value="F:signal peptidase activity"/>
    <property type="evidence" value="ECO:0007669"/>
    <property type="project" value="UniProtKB-EC"/>
</dbReference>
<dbReference type="AlphaFoldDB" id="A0A6C0GCB5"/>
<proteinExistence type="inferred from homology"/>
<keyword evidence="7" id="KW-0812">Transmembrane</keyword>
<dbReference type="PROSITE" id="PS00761">
    <property type="entry name" value="SPASE_I_3"/>
    <property type="match status" value="1"/>
</dbReference>
<dbReference type="PANTHER" id="PTHR43390:SF1">
    <property type="entry name" value="CHLOROPLAST PROCESSING PEPTIDASE"/>
    <property type="match status" value="1"/>
</dbReference>
<dbReference type="EMBL" id="CP048222">
    <property type="protein sequence ID" value="QHT65601.1"/>
    <property type="molecule type" value="Genomic_DNA"/>
</dbReference>
<evidence type="ECO:0000256" key="6">
    <source>
        <dbReference type="PIRSR" id="PIRSR600223-1"/>
    </source>
</evidence>
<keyword evidence="10" id="KW-1185">Reference proteome</keyword>
<keyword evidence="7" id="KW-1133">Transmembrane helix</keyword>
<protein>
    <recommendedName>
        <fullName evidence="4 7">Signal peptidase I</fullName>
        <ecNumber evidence="3 7">3.4.21.89</ecNumber>
    </recommendedName>
</protein>
<gene>
    <name evidence="9" type="primary">lepB</name>
    <name evidence="9" type="ORF">GXP67_02445</name>
</gene>
<dbReference type="EC" id="3.4.21.89" evidence="3 7"/>
<evidence type="ECO:0000256" key="2">
    <source>
        <dbReference type="ARBA" id="ARBA00009370"/>
    </source>
</evidence>
<feature type="domain" description="Peptidase S26" evidence="8">
    <location>
        <begin position="311"/>
        <end position="347"/>
    </location>
</feature>
<evidence type="ECO:0000313" key="10">
    <source>
        <dbReference type="Proteomes" id="UP000480178"/>
    </source>
</evidence>
<organism evidence="9 10">
    <name type="scientific">Rhodocytophaga rosea</name>
    <dbReference type="NCBI Taxonomy" id="2704465"/>
    <lineage>
        <taxon>Bacteria</taxon>
        <taxon>Pseudomonadati</taxon>
        <taxon>Bacteroidota</taxon>
        <taxon>Cytophagia</taxon>
        <taxon>Cytophagales</taxon>
        <taxon>Rhodocytophagaceae</taxon>
        <taxon>Rhodocytophaga</taxon>
    </lineage>
</organism>
<feature type="active site" evidence="6">
    <location>
        <position position="145"/>
    </location>
</feature>
<evidence type="ECO:0000256" key="1">
    <source>
        <dbReference type="ARBA" id="ARBA00000677"/>
    </source>
</evidence>
<dbReference type="GO" id="GO:0016020">
    <property type="term" value="C:membrane"/>
    <property type="evidence" value="ECO:0007669"/>
    <property type="project" value="UniProtKB-SubCell"/>
</dbReference>
<keyword evidence="7" id="KW-0472">Membrane</keyword>
<evidence type="ECO:0000259" key="8">
    <source>
        <dbReference type="Pfam" id="PF10502"/>
    </source>
</evidence>
<dbReference type="Pfam" id="PF10502">
    <property type="entry name" value="Peptidase_S26"/>
    <property type="match status" value="2"/>
</dbReference>
<dbReference type="CDD" id="cd06530">
    <property type="entry name" value="S26_SPase_I"/>
    <property type="match status" value="2"/>
</dbReference>
<evidence type="ECO:0000256" key="4">
    <source>
        <dbReference type="ARBA" id="ARBA00019232"/>
    </source>
</evidence>
<keyword evidence="5 7" id="KW-0378">Hydrolase</keyword>
<dbReference type="InterPro" id="IPR036286">
    <property type="entry name" value="LexA/Signal_pep-like_sf"/>
</dbReference>
<evidence type="ECO:0000256" key="3">
    <source>
        <dbReference type="ARBA" id="ARBA00013208"/>
    </source>
</evidence>
<dbReference type="RefSeq" id="WP_162441683.1">
    <property type="nucleotide sequence ID" value="NZ_CP048222.1"/>
</dbReference>
<feature type="transmembrane region" description="Helical" evidence="7">
    <location>
        <begin position="25"/>
        <end position="44"/>
    </location>
</feature>
<dbReference type="GO" id="GO:0006465">
    <property type="term" value="P:signal peptide processing"/>
    <property type="evidence" value="ECO:0007669"/>
    <property type="project" value="InterPro"/>
</dbReference>